<dbReference type="AlphaFoldDB" id="A0AAD8Y0E0"/>
<keyword evidence="4" id="KW-1185">Reference proteome</keyword>
<evidence type="ECO:0000313" key="3">
    <source>
        <dbReference type="EMBL" id="KAK1736636.1"/>
    </source>
</evidence>
<gene>
    <name evidence="3" type="ORF">QTG54_012658</name>
</gene>
<evidence type="ECO:0000313" key="4">
    <source>
        <dbReference type="Proteomes" id="UP001224775"/>
    </source>
</evidence>
<dbReference type="InterPro" id="IPR008011">
    <property type="entry name" value="Complex1_LYR_dom"/>
</dbReference>
<dbReference type="EMBL" id="JATAAI010000028">
    <property type="protein sequence ID" value="KAK1736636.1"/>
    <property type="molecule type" value="Genomic_DNA"/>
</dbReference>
<accession>A0AAD8Y0E0</accession>
<feature type="compositionally biased region" description="Polar residues" evidence="1">
    <location>
        <begin position="89"/>
        <end position="107"/>
    </location>
</feature>
<organism evidence="3 4">
    <name type="scientific">Skeletonema marinoi</name>
    <dbReference type="NCBI Taxonomy" id="267567"/>
    <lineage>
        <taxon>Eukaryota</taxon>
        <taxon>Sar</taxon>
        <taxon>Stramenopiles</taxon>
        <taxon>Ochrophyta</taxon>
        <taxon>Bacillariophyta</taxon>
        <taxon>Coscinodiscophyceae</taxon>
        <taxon>Thalassiosirophycidae</taxon>
        <taxon>Thalassiosirales</taxon>
        <taxon>Skeletonemataceae</taxon>
        <taxon>Skeletonema</taxon>
        <taxon>Skeletonema marinoi-dohrnii complex</taxon>
    </lineage>
</organism>
<protein>
    <recommendedName>
        <fullName evidence="2">Complex 1 LYR protein domain-containing protein</fullName>
    </recommendedName>
</protein>
<evidence type="ECO:0000259" key="2">
    <source>
        <dbReference type="Pfam" id="PF05347"/>
    </source>
</evidence>
<dbReference type="Pfam" id="PF05347">
    <property type="entry name" value="Complex1_LYR"/>
    <property type="match status" value="1"/>
</dbReference>
<reference evidence="3" key="1">
    <citation type="submission" date="2023-06" db="EMBL/GenBank/DDBJ databases">
        <title>Survivors Of The Sea: Transcriptome response of Skeletonema marinoi to long-term dormancy.</title>
        <authorList>
            <person name="Pinder M.I.M."/>
            <person name="Kourtchenko O."/>
            <person name="Robertson E.K."/>
            <person name="Larsson T."/>
            <person name="Maumus F."/>
            <person name="Osuna-Cruz C.M."/>
            <person name="Vancaester E."/>
            <person name="Stenow R."/>
            <person name="Vandepoele K."/>
            <person name="Ploug H."/>
            <person name="Bruchert V."/>
            <person name="Godhe A."/>
            <person name="Topel M."/>
        </authorList>
    </citation>
    <scope>NUCLEOTIDE SEQUENCE</scope>
    <source>
        <strain evidence="3">R05AC</strain>
    </source>
</reference>
<feature type="domain" description="Complex 1 LYR protein" evidence="2">
    <location>
        <begin position="6"/>
        <end position="60"/>
    </location>
</feature>
<proteinExistence type="predicted"/>
<comment type="caution">
    <text evidence="3">The sequence shown here is derived from an EMBL/GenBank/DDBJ whole genome shotgun (WGS) entry which is preliminary data.</text>
</comment>
<dbReference type="Proteomes" id="UP001224775">
    <property type="component" value="Unassembled WGS sequence"/>
</dbReference>
<name>A0AAD8Y0E0_9STRA</name>
<sequence length="184" mass="21558">MSTPNAIQLYRRCIRSIKLIRDHSQRATFFEYTRDGFRRHRHLHPDSREAYVACNDALEQVKSMEYYQQMQATKLKENKNKHPPMNYSRDASATSESPSIQATTASEKTSEKTQVVAPWLLSQLPHMHKDDASEYATQLYDLGFDSVSFIEEELIEEDLSFMKTAHRRVLMRQLSKIRAEKELE</sequence>
<evidence type="ECO:0000256" key="1">
    <source>
        <dbReference type="SAM" id="MobiDB-lite"/>
    </source>
</evidence>
<feature type="region of interest" description="Disordered" evidence="1">
    <location>
        <begin position="75"/>
        <end position="110"/>
    </location>
</feature>